<dbReference type="InterPro" id="IPR052895">
    <property type="entry name" value="HetReg/Transcr_Mod"/>
</dbReference>
<reference evidence="2" key="1">
    <citation type="submission" date="2021-02" db="EMBL/GenBank/DDBJ databases">
        <title>Genome sequence Cadophora malorum strain M34.</title>
        <authorList>
            <person name="Stefanovic E."/>
            <person name="Vu D."/>
            <person name="Scully C."/>
            <person name="Dijksterhuis J."/>
            <person name="Roader J."/>
            <person name="Houbraken J."/>
        </authorList>
    </citation>
    <scope>NUCLEOTIDE SEQUENCE</scope>
    <source>
        <strain evidence="2">M34</strain>
    </source>
</reference>
<dbReference type="PANTHER" id="PTHR24148:SF64">
    <property type="entry name" value="HETEROKARYON INCOMPATIBILITY DOMAIN-CONTAINING PROTEIN"/>
    <property type="match status" value="1"/>
</dbReference>
<dbReference type="AlphaFoldDB" id="A0A8H7WBE5"/>
<name>A0A8H7WBE5_9HELO</name>
<dbReference type="EMBL" id="JAFJYH010000079">
    <property type="protein sequence ID" value="KAG4420674.1"/>
    <property type="molecule type" value="Genomic_DNA"/>
</dbReference>
<sequence>MPIYHPLPSTGQGPHIRLCSLLPASFGTPIKCNIQAFELDPQLEYEAVSYVWGNEIDCISIEVNGERMLVRKNLATLLTYLRTEFDYRSLWIDAICINQADTVERNGQVLLMGEIYRSASRVISWLGIRDTFFDPFVEMQYATILFHHIRFLNEHRPFQEYLENHPNQDPYDDFEEHKKTLDHGLYSLQLLIGERERERPTYWNRSWIIQEVASAKKLILQSGSYTISEDDIELVTEFISSSNVALLMNGRYEQRKFSALLRYNTFIPISIYRTLVNSNNTSNKNYQREPVRKQGPMDLLALLRHNRSRSCANPKDKVYSVLGISAVVDGQPLEISVDYNKSTSEVYTDAVRAIISASRTLDVLCSVNLAETAQLPALPSWVPNWSAYKSPESCDRSISFKHQQATGSAVATINFWNDGTGSFLSVTGFCFGSVLDLKDPFVRFETDEAIQDRALAQLINYTLLQNQLSQAYKEMSKLLYPKPLPADVFRQTCSLGLLHHDLNDSFREIMDNLELDPDMDKHASNRPLELPENLFSYNLMASSINGKCMLAVKQTPLMESTRFSQGIVGIAPPGIVQKDDLVCLLLGCSAPIILRPVANRYVVVCAAYIDGLMDGSAMIDLEDGFFSLKMFILK</sequence>
<protein>
    <recommendedName>
        <fullName evidence="1">Heterokaryon incompatibility domain-containing protein</fullName>
    </recommendedName>
</protein>
<proteinExistence type="predicted"/>
<comment type="caution">
    <text evidence="2">The sequence shown here is derived from an EMBL/GenBank/DDBJ whole genome shotgun (WGS) entry which is preliminary data.</text>
</comment>
<dbReference type="PANTHER" id="PTHR24148">
    <property type="entry name" value="ANKYRIN REPEAT DOMAIN-CONTAINING PROTEIN 39 HOMOLOG-RELATED"/>
    <property type="match status" value="1"/>
</dbReference>
<evidence type="ECO:0000313" key="2">
    <source>
        <dbReference type="EMBL" id="KAG4420674.1"/>
    </source>
</evidence>
<gene>
    <name evidence="2" type="ORF">IFR04_006162</name>
</gene>
<dbReference type="Proteomes" id="UP000664132">
    <property type="component" value="Unassembled WGS sequence"/>
</dbReference>
<keyword evidence="3" id="KW-1185">Reference proteome</keyword>
<dbReference type="OrthoDB" id="2157530at2759"/>
<organism evidence="2 3">
    <name type="scientific">Cadophora malorum</name>
    <dbReference type="NCBI Taxonomy" id="108018"/>
    <lineage>
        <taxon>Eukaryota</taxon>
        <taxon>Fungi</taxon>
        <taxon>Dikarya</taxon>
        <taxon>Ascomycota</taxon>
        <taxon>Pezizomycotina</taxon>
        <taxon>Leotiomycetes</taxon>
        <taxon>Helotiales</taxon>
        <taxon>Ploettnerulaceae</taxon>
        <taxon>Cadophora</taxon>
    </lineage>
</organism>
<evidence type="ECO:0000259" key="1">
    <source>
        <dbReference type="Pfam" id="PF06985"/>
    </source>
</evidence>
<accession>A0A8H7WBE5</accession>
<feature type="domain" description="Heterokaryon incompatibility" evidence="1">
    <location>
        <begin position="45"/>
        <end position="211"/>
    </location>
</feature>
<dbReference type="Pfam" id="PF06985">
    <property type="entry name" value="HET"/>
    <property type="match status" value="1"/>
</dbReference>
<evidence type="ECO:0000313" key="3">
    <source>
        <dbReference type="Proteomes" id="UP000664132"/>
    </source>
</evidence>
<dbReference type="InterPro" id="IPR010730">
    <property type="entry name" value="HET"/>
</dbReference>